<evidence type="ECO:0000256" key="6">
    <source>
        <dbReference type="ARBA" id="ARBA00022729"/>
    </source>
</evidence>
<keyword evidence="8" id="KW-0449">Lipoprotein</keyword>
<keyword evidence="9" id="KW-0408">Iron</keyword>
<feature type="signal peptide" evidence="11">
    <location>
        <begin position="1"/>
        <end position="19"/>
    </location>
</feature>
<reference evidence="13 14" key="1">
    <citation type="submission" date="2021-11" db="EMBL/GenBank/DDBJ databases">
        <title>Black yeast isolated from Biological Soil Crust.</title>
        <authorList>
            <person name="Kurbessoian T."/>
        </authorList>
    </citation>
    <scope>NUCLEOTIDE SEQUENCE [LARGE SCALE GENOMIC DNA]</scope>
    <source>
        <strain evidence="13 14">CCFEE 5522</strain>
    </source>
</reference>
<dbReference type="PROSITE" id="PS52012">
    <property type="entry name" value="CFEM"/>
    <property type="match status" value="1"/>
</dbReference>
<keyword evidence="7 9" id="KW-1015">Disulfide bond</keyword>
<keyword evidence="9" id="KW-0479">Metal-binding</keyword>
<evidence type="ECO:0000256" key="9">
    <source>
        <dbReference type="PROSITE-ProRule" id="PRU01356"/>
    </source>
</evidence>
<dbReference type="InterPro" id="IPR008427">
    <property type="entry name" value="Extracellular_membr_CFEM_dom"/>
</dbReference>
<evidence type="ECO:0000259" key="12">
    <source>
        <dbReference type="PROSITE" id="PS52012"/>
    </source>
</evidence>
<comment type="subcellular location">
    <subcellularLocation>
        <location evidence="1">Membrane</location>
        <topology evidence="1">Lipid-anchor</topology>
        <topology evidence="1">GPI-anchor</topology>
    </subcellularLocation>
    <subcellularLocation>
        <location evidence="2">Secreted</location>
    </subcellularLocation>
</comment>
<keyword evidence="5" id="KW-0325">Glycoprotein</keyword>
<proteinExistence type="inferred from homology"/>
<evidence type="ECO:0000313" key="13">
    <source>
        <dbReference type="EMBL" id="KAK4542589.1"/>
    </source>
</evidence>
<keyword evidence="5" id="KW-0472">Membrane</keyword>
<comment type="similarity">
    <text evidence="3">Belongs to the RBT5 family.</text>
</comment>
<accession>A0AAV9JBV4</accession>
<keyword evidence="5" id="KW-0336">GPI-anchor</keyword>
<organism evidence="13 14">
    <name type="scientific">Oleoguttula mirabilis</name>
    <dbReference type="NCBI Taxonomy" id="1507867"/>
    <lineage>
        <taxon>Eukaryota</taxon>
        <taxon>Fungi</taxon>
        <taxon>Dikarya</taxon>
        <taxon>Ascomycota</taxon>
        <taxon>Pezizomycotina</taxon>
        <taxon>Dothideomycetes</taxon>
        <taxon>Dothideomycetidae</taxon>
        <taxon>Mycosphaerellales</taxon>
        <taxon>Teratosphaeriaceae</taxon>
        <taxon>Oleoguttula</taxon>
    </lineage>
</organism>
<dbReference type="Pfam" id="PF05730">
    <property type="entry name" value="CFEM"/>
    <property type="match status" value="1"/>
</dbReference>
<evidence type="ECO:0000256" key="8">
    <source>
        <dbReference type="ARBA" id="ARBA00023288"/>
    </source>
</evidence>
<evidence type="ECO:0000256" key="5">
    <source>
        <dbReference type="ARBA" id="ARBA00022622"/>
    </source>
</evidence>
<evidence type="ECO:0000256" key="7">
    <source>
        <dbReference type="ARBA" id="ARBA00023157"/>
    </source>
</evidence>
<evidence type="ECO:0000256" key="11">
    <source>
        <dbReference type="SAM" id="SignalP"/>
    </source>
</evidence>
<evidence type="ECO:0000313" key="14">
    <source>
        <dbReference type="Proteomes" id="UP001324427"/>
    </source>
</evidence>
<evidence type="ECO:0000256" key="1">
    <source>
        <dbReference type="ARBA" id="ARBA00004589"/>
    </source>
</evidence>
<comment type="caution">
    <text evidence="9">Lacks conserved residue(s) required for the propagation of feature annotation.</text>
</comment>
<sequence length="183" mass="17862">MRYSILATLTAGLATLAAAQLDLPDCSLPCFEEAIGNTTCGLTDYYCQCTTGAQVIQSQAISCLCLSDCTTSELLQVVQDSNKICSSAVSASSQTYVAETVGLDVCAAAATSSTGTGTVASTSATATGDSSSSSGSSGTATAASSSAGSSSTSTSTTSSSGANSMVVYEGAVIGFAGLVALLL</sequence>
<keyword evidence="9" id="KW-0349">Heme</keyword>
<comment type="caution">
    <text evidence="13">The sequence shown here is derived from an EMBL/GenBank/DDBJ whole genome shotgun (WGS) entry which is preliminary data.</text>
</comment>
<evidence type="ECO:0000256" key="10">
    <source>
        <dbReference type="SAM" id="MobiDB-lite"/>
    </source>
</evidence>
<dbReference type="GO" id="GO:0005576">
    <property type="term" value="C:extracellular region"/>
    <property type="evidence" value="ECO:0007669"/>
    <property type="project" value="UniProtKB-SubCell"/>
</dbReference>
<feature type="chain" id="PRO_5043429375" description="CFEM domain-containing protein" evidence="11">
    <location>
        <begin position="20"/>
        <end position="183"/>
    </location>
</feature>
<name>A0AAV9JBV4_9PEZI</name>
<feature type="binding site" description="axial binding residue" evidence="9">
    <location>
        <position position="44"/>
    </location>
    <ligand>
        <name>heme</name>
        <dbReference type="ChEBI" id="CHEBI:30413"/>
    </ligand>
    <ligandPart>
        <name>Fe</name>
        <dbReference type="ChEBI" id="CHEBI:18248"/>
    </ligandPart>
</feature>
<dbReference type="AlphaFoldDB" id="A0AAV9JBV4"/>
<dbReference type="Proteomes" id="UP001324427">
    <property type="component" value="Unassembled WGS sequence"/>
</dbReference>
<keyword evidence="4" id="KW-0964">Secreted</keyword>
<feature type="region of interest" description="Disordered" evidence="10">
    <location>
        <begin position="115"/>
        <end position="161"/>
    </location>
</feature>
<feature type="disulfide bond" evidence="9">
    <location>
        <begin position="40"/>
        <end position="47"/>
    </location>
</feature>
<evidence type="ECO:0000256" key="2">
    <source>
        <dbReference type="ARBA" id="ARBA00004613"/>
    </source>
</evidence>
<keyword evidence="6 11" id="KW-0732">Signal</keyword>
<dbReference type="GO" id="GO:0098552">
    <property type="term" value="C:side of membrane"/>
    <property type="evidence" value="ECO:0007669"/>
    <property type="project" value="UniProtKB-KW"/>
</dbReference>
<dbReference type="GO" id="GO:0046872">
    <property type="term" value="F:metal ion binding"/>
    <property type="evidence" value="ECO:0007669"/>
    <property type="project" value="UniProtKB-UniRule"/>
</dbReference>
<protein>
    <recommendedName>
        <fullName evidence="12">CFEM domain-containing protein</fullName>
    </recommendedName>
</protein>
<evidence type="ECO:0000256" key="3">
    <source>
        <dbReference type="ARBA" id="ARBA00010031"/>
    </source>
</evidence>
<gene>
    <name evidence="13" type="ORF">LTR36_006637</name>
</gene>
<evidence type="ECO:0000256" key="4">
    <source>
        <dbReference type="ARBA" id="ARBA00022525"/>
    </source>
</evidence>
<feature type="domain" description="CFEM" evidence="12">
    <location>
        <begin position="1"/>
        <end position="112"/>
    </location>
</feature>
<dbReference type="EMBL" id="JAVFHQ010000040">
    <property type="protein sequence ID" value="KAK4542589.1"/>
    <property type="molecule type" value="Genomic_DNA"/>
</dbReference>
<keyword evidence="14" id="KW-1185">Reference proteome</keyword>